<dbReference type="GO" id="GO:0010001">
    <property type="term" value="P:glial cell differentiation"/>
    <property type="evidence" value="ECO:0007669"/>
    <property type="project" value="TreeGrafter"/>
</dbReference>
<feature type="disulfide bond" evidence="15">
    <location>
        <begin position="298"/>
        <end position="319"/>
    </location>
</feature>
<dbReference type="Gene3D" id="3.10.100.10">
    <property type="entry name" value="Mannose-Binding Protein A, subunit A"/>
    <property type="match status" value="3"/>
</dbReference>
<protein>
    <recommendedName>
        <fullName evidence="12">Brevican core protein</fullName>
    </recommendedName>
</protein>
<dbReference type="SMART" id="SM00032">
    <property type="entry name" value="CCP"/>
    <property type="match status" value="1"/>
</dbReference>
<evidence type="ECO:0000313" key="24">
    <source>
        <dbReference type="Proteomes" id="UP000316079"/>
    </source>
</evidence>
<dbReference type="PROSITE" id="PS01241">
    <property type="entry name" value="LINK_1"/>
    <property type="match status" value="2"/>
</dbReference>
<evidence type="ECO:0000256" key="6">
    <source>
        <dbReference type="ARBA" id="ARBA00022737"/>
    </source>
</evidence>
<dbReference type="InterPro" id="IPR013783">
    <property type="entry name" value="Ig-like_fold"/>
</dbReference>
<dbReference type="Pfam" id="PF00193">
    <property type="entry name" value="Xlink"/>
    <property type="match status" value="2"/>
</dbReference>
<dbReference type="GO" id="GO:0072534">
    <property type="term" value="C:perineuronal net"/>
    <property type="evidence" value="ECO:0007669"/>
    <property type="project" value="TreeGrafter"/>
</dbReference>
<evidence type="ECO:0000256" key="13">
    <source>
        <dbReference type="PROSITE-ProRule" id="PRU00076"/>
    </source>
</evidence>
<feature type="disulfide bond" evidence="14">
    <location>
        <begin position="1016"/>
        <end position="1043"/>
    </location>
</feature>
<dbReference type="PROSITE" id="PS50923">
    <property type="entry name" value="SUSHI"/>
    <property type="match status" value="1"/>
</dbReference>
<dbReference type="PROSITE" id="PS50963">
    <property type="entry name" value="LINK_2"/>
    <property type="match status" value="2"/>
</dbReference>
<dbReference type="InterPro" id="IPR000538">
    <property type="entry name" value="Link_dom"/>
</dbReference>
<evidence type="ECO:0000256" key="14">
    <source>
        <dbReference type="PROSITE-ProRule" id="PRU00302"/>
    </source>
</evidence>
<gene>
    <name evidence="23" type="ORF">DNTS_016051</name>
</gene>
<dbReference type="CDD" id="cd03520">
    <property type="entry name" value="Link_domain_CSPGs_modules_2_4"/>
    <property type="match status" value="1"/>
</dbReference>
<dbReference type="SUPFAM" id="SSF48726">
    <property type="entry name" value="Immunoglobulin"/>
    <property type="match status" value="1"/>
</dbReference>
<dbReference type="PROSITE" id="PS50026">
    <property type="entry name" value="EGF_3"/>
    <property type="match status" value="1"/>
</dbReference>
<keyword evidence="5 17" id="KW-0732">Signal</keyword>
<evidence type="ECO:0000256" key="4">
    <source>
        <dbReference type="ARBA" id="ARBA00022530"/>
    </source>
</evidence>
<feature type="compositionally biased region" description="Polar residues" evidence="16">
    <location>
        <begin position="509"/>
        <end position="518"/>
    </location>
</feature>
<dbReference type="GO" id="GO:0001501">
    <property type="term" value="P:skeletal system development"/>
    <property type="evidence" value="ECO:0007669"/>
    <property type="project" value="TreeGrafter"/>
</dbReference>
<dbReference type="PROSITE" id="PS00022">
    <property type="entry name" value="EGF_1"/>
    <property type="match status" value="1"/>
</dbReference>
<feature type="disulfide bond" evidence="13">
    <location>
        <begin position="844"/>
        <end position="853"/>
    </location>
</feature>
<dbReference type="Pfam" id="PF00059">
    <property type="entry name" value="Lectin_C"/>
    <property type="match status" value="1"/>
</dbReference>
<comment type="similarity">
    <text evidence="2">Belongs to the aggrecan/versican proteoglycan family.</text>
</comment>
<dbReference type="Gene3D" id="2.10.70.10">
    <property type="entry name" value="Complement Module, domain 1"/>
    <property type="match status" value="1"/>
</dbReference>
<feature type="region of interest" description="Disordered" evidence="16">
    <location>
        <begin position="719"/>
        <end position="800"/>
    </location>
</feature>
<evidence type="ECO:0000259" key="20">
    <source>
        <dbReference type="PROSITE" id="PS50835"/>
    </source>
</evidence>
<dbReference type="PRINTS" id="PR01265">
    <property type="entry name" value="LINKMODULE"/>
</dbReference>
<evidence type="ECO:0000259" key="18">
    <source>
        <dbReference type="PROSITE" id="PS50026"/>
    </source>
</evidence>
<dbReference type="InterPro" id="IPR007110">
    <property type="entry name" value="Ig-like_dom"/>
</dbReference>
<evidence type="ECO:0000256" key="16">
    <source>
        <dbReference type="SAM" id="MobiDB-lite"/>
    </source>
</evidence>
<evidence type="ECO:0000256" key="11">
    <source>
        <dbReference type="ARBA" id="ARBA00023319"/>
    </source>
</evidence>
<dbReference type="PROSITE" id="PS00290">
    <property type="entry name" value="IG_MHC"/>
    <property type="match status" value="1"/>
</dbReference>
<feature type="region of interest" description="Disordered" evidence="16">
    <location>
        <begin position="509"/>
        <end position="538"/>
    </location>
</feature>
<dbReference type="InterPro" id="IPR013106">
    <property type="entry name" value="Ig_V-set"/>
</dbReference>
<evidence type="ECO:0000256" key="1">
    <source>
        <dbReference type="ARBA" id="ARBA00004498"/>
    </source>
</evidence>
<dbReference type="GO" id="GO:0007417">
    <property type="term" value="P:central nervous system development"/>
    <property type="evidence" value="ECO:0007669"/>
    <property type="project" value="TreeGrafter"/>
</dbReference>
<dbReference type="Pfam" id="PF00008">
    <property type="entry name" value="EGF"/>
    <property type="match status" value="1"/>
</dbReference>
<keyword evidence="13" id="KW-0245">EGF-like domain</keyword>
<keyword evidence="24" id="KW-1185">Reference proteome</keyword>
<dbReference type="SUPFAM" id="SSF57196">
    <property type="entry name" value="EGF/Laminin"/>
    <property type="match status" value="1"/>
</dbReference>
<dbReference type="SUPFAM" id="SSF57535">
    <property type="entry name" value="Complement control module/SCR domain"/>
    <property type="match status" value="1"/>
</dbReference>
<dbReference type="InterPro" id="IPR016186">
    <property type="entry name" value="C-type_lectin-like/link_sf"/>
</dbReference>
<dbReference type="SMART" id="SM00034">
    <property type="entry name" value="CLECT"/>
    <property type="match status" value="1"/>
</dbReference>
<sequence>MSLYELQLALFLFVFSSSAVPRSAADDSKFLQVTIPTSSPVSAIFGGSLTLHCMVSLSQTSSLGRHAVLTHPRVKWSFLSSNRESEILVARGERVKVSELYKDRASLLNYAASSRDLTLKLDKLMHNDTGFYRCEVQHGLEDAHDQAQVKVKGVVFHYRHTSSRYAFTYDEARDACEDIGATIASPEQLLAAYFSGYEQCDAGWLSDRSVRYPIQNPREGCFGDMDGLPGVRNYGIMNDNELYDVYCYVENIHGEVFHGSTVQHFNLSEAKLFCEQHDAQLASTGQLYAAWIDGLNHCSPGWLADGSVRYPIVTPRERCGGTESGVKTVYRFANQTGFPEPHTRHDVYCFRANSNSQTVPPSDYMATASENTKQHTTLAESQEGVNKTENEAQGAFESFYIYNTQTSSETKEQDPTSSPQEDTTLYRDDENFLLEVEPEIRASAVDGVWSRNHRGYQPIQETNLEPGDPIDFLLPTKYQPGTTELPDTPYKSMILEESLQHVTEALDSAQTTPLPSVKSSREEEDNPSTHLSNIIPDGDLTNNWTLKSQWETDLSESSGDHDDVLPVMLLTTPVSQLLVSSDSQGPVEVKISSPQGIDGVLVPEAHTRSVPEMTEQELQKVKHAGLGEYPDKLIITSTEHDLSTQTGGSIEYVSSVESGALLTLHSDSIISTIITPNLTDLQESEEGDNEEIEASTVRPIKNLEVLFLPHGTQMPFWETVPTKTGEFRGDSDIVPLTTEDTGVDNSNIDEQTQSTSTRTENTEAEDEDDDDDDENGHRGTSKANMDKTQDENDVEATDGSIVLPTRATQRVLIRTSYISDACLENPCKNGGTCVDTGGDPRCLCLPTYGGDYCERDFEHCEPGWEKFQGFCYKHFSKRQKWEVAELHCRMCGGHLASVMSPEEQTFINDKYKEYQWTGLNDKTIEGDFCWSDGNPLLYQNWYGGQPDSYFLSGEDCVVMVWYDDGRWSDIPCNYQLSYTCKKSISFCGQPPLVFHAKIFGHRPTKYKANSQVRYYCEPGFIQRQNPIITCLSNGLWEDPKVTCSPARTAYSNGEPVTWPTDQKDEIVVEGTTTKTTTPEYLEIKWNV</sequence>
<evidence type="ECO:0000256" key="17">
    <source>
        <dbReference type="SAM" id="SignalP"/>
    </source>
</evidence>
<comment type="caution">
    <text evidence="23">The sequence shown here is derived from an EMBL/GenBank/DDBJ whole genome shotgun (WGS) entry which is preliminary data.</text>
</comment>
<keyword evidence="6" id="KW-0677">Repeat</keyword>
<dbReference type="CDD" id="cd03517">
    <property type="entry name" value="Link_domain_CSPGs_modules_1_3"/>
    <property type="match status" value="1"/>
</dbReference>
<evidence type="ECO:0000256" key="10">
    <source>
        <dbReference type="ARBA" id="ARBA00023290"/>
    </source>
</evidence>
<dbReference type="PROSITE" id="PS00615">
    <property type="entry name" value="C_TYPE_LECTIN_1"/>
    <property type="match status" value="1"/>
</dbReference>
<feature type="domain" description="Link" evidence="22">
    <location>
        <begin position="255"/>
        <end position="351"/>
    </location>
</feature>
<dbReference type="CDD" id="cd00054">
    <property type="entry name" value="EGF_CA"/>
    <property type="match status" value="1"/>
</dbReference>
<dbReference type="FunFam" id="3.10.100.10:FF:000011">
    <property type="entry name" value="Aggrecan core protein"/>
    <property type="match status" value="1"/>
</dbReference>
<evidence type="ECO:0000259" key="22">
    <source>
        <dbReference type="PROSITE" id="PS50963"/>
    </source>
</evidence>
<dbReference type="SUPFAM" id="SSF56436">
    <property type="entry name" value="C-type lectin-like"/>
    <property type="match status" value="3"/>
</dbReference>
<evidence type="ECO:0000313" key="23">
    <source>
        <dbReference type="EMBL" id="TRY89459.1"/>
    </source>
</evidence>
<dbReference type="SMART" id="SM00445">
    <property type="entry name" value="LINK"/>
    <property type="match status" value="2"/>
</dbReference>
<evidence type="ECO:0000256" key="5">
    <source>
        <dbReference type="ARBA" id="ARBA00022729"/>
    </source>
</evidence>
<feature type="disulfide bond" evidence="14">
    <location>
        <begin position="987"/>
        <end position="1030"/>
    </location>
</feature>
<dbReference type="FunFam" id="2.60.40.10:FF:001192">
    <property type="entry name" value="Aggrecan core protein"/>
    <property type="match status" value="1"/>
</dbReference>
<keyword evidence="10" id="KW-0373">Hyaluronic acid</keyword>
<evidence type="ECO:0000256" key="8">
    <source>
        <dbReference type="ARBA" id="ARBA00023157"/>
    </source>
</evidence>
<feature type="compositionally biased region" description="Acidic residues" evidence="16">
    <location>
        <begin position="762"/>
        <end position="774"/>
    </location>
</feature>
<feature type="chain" id="PRO_5022247149" description="Brevican core protein" evidence="17">
    <location>
        <begin position="26"/>
        <end position="1087"/>
    </location>
</feature>
<dbReference type="PANTHER" id="PTHR22804">
    <property type="entry name" value="AGGRECAN/VERSICAN PROTEOGLYCAN"/>
    <property type="match status" value="1"/>
</dbReference>
<dbReference type="Pfam" id="PF07686">
    <property type="entry name" value="V-set"/>
    <property type="match status" value="1"/>
</dbReference>
<comment type="caution">
    <text evidence="13">Lacks conserved residue(s) required for the propagation of feature annotation.</text>
</comment>
<feature type="domain" description="C-type lectin" evidence="19">
    <location>
        <begin position="867"/>
        <end position="981"/>
    </location>
</feature>
<keyword evidence="3" id="KW-0964">Secreted</keyword>
<dbReference type="InterPro" id="IPR003599">
    <property type="entry name" value="Ig_sub"/>
</dbReference>
<dbReference type="InterPro" id="IPR016187">
    <property type="entry name" value="CTDL_fold"/>
</dbReference>
<dbReference type="GO" id="GO:0007155">
    <property type="term" value="P:cell adhesion"/>
    <property type="evidence" value="ECO:0007669"/>
    <property type="project" value="InterPro"/>
</dbReference>
<feature type="region of interest" description="Disordered" evidence="16">
    <location>
        <begin position="406"/>
        <end position="426"/>
    </location>
</feature>
<organism evidence="23 24">
    <name type="scientific">Danionella cerebrum</name>
    <dbReference type="NCBI Taxonomy" id="2873325"/>
    <lineage>
        <taxon>Eukaryota</taxon>
        <taxon>Metazoa</taxon>
        <taxon>Chordata</taxon>
        <taxon>Craniata</taxon>
        <taxon>Vertebrata</taxon>
        <taxon>Euteleostomi</taxon>
        <taxon>Actinopterygii</taxon>
        <taxon>Neopterygii</taxon>
        <taxon>Teleostei</taxon>
        <taxon>Ostariophysi</taxon>
        <taxon>Cypriniformes</taxon>
        <taxon>Danionidae</taxon>
        <taxon>Danioninae</taxon>
        <taxon>Danionella</taxon>
    </lineage>
</organism>
<dbReference type="InterPro" id="IPR035976">
    <property type="entry name" value="Sushi/SCR/CCP_sf"/>
</dbReference>
<evidence type="ECO:0000256" key="2">
    <source>
        <dbReference type="ARBA" id="ARBA00006838"/>
    </source>
</evidence>
<keyword evidence="9" id="KW-0325">Glycoprotein</keyword>
<dbReference type="InterPro" id="IPR000436">
    <property type="entry name" value="Sushi_SCR_CCP_dom"/>
</dbReference>
<feature type="compositionally biased region" description="Polar residues" evidence="16">
    <location>
        <begin position="738"/>
        <end position="759"/>
    </location>
</feature>
<dbReference type="FunFam" id="3.10.100.10:FF:000002">
    <property type="entry name" value="Hyaluronan proteoglycan link protein 1"/>
    <property type="match status" value="1"/>
</dbReference>
<feature type="domain" description="EGF-like" evidence="18">
    <location>
        <begin position="818"/>
        <end position="854"/>
    </location>
</feature>
<dbReference type="FunFam" id="3.10.100.10:FF:000003">
    <property type="entry name" value="Versican core protein"/>
    <property type="match status" value="1"/>
</dbReference>
<dbReference type="InterPro" id="IPR018378">
    <property type="entry name" value="C-type_lectin_CS"/>
</dbReference>
<dbReference type="GO" id="GO:0045202">
    <property type="term" value="C:synapse"/>
    <property type="evidence" value="ECO:0007669"/>
    <property type="project" value="TreeGrafter"/>
</dbReference>
<evidence type="ECO:0000259" key="19">
    <source>
        <dbReference type="PROSITE" id="PS50041"/>
    </source>
</evidence>
<reference evidence="23 24" key="1">
    <citation type="journal article" date="2019" name="Sci. Data">
        <title>Hybrid genome assembly and annotation of Danionella translucida.</title>
        <authorList>
            <person name="Kadobianskyi M."/>
            <person name="Schulze L."/>
            <person name="Schuelke M."/>
            <person name="Judkewitz B."/>
        </authorList>
    </citation>
    <scope>NUCLEOTIDE SEQUENCE [LARGE SCALE GENOMIC DNA]</scope>
    <source>
        <strain evidence="23 24">Bolton</strain>
    </source>
</reference>
<evidence type="ECO:0000256" key="9">
    <source>
        <dbReference type="ARBA" id="ARBA00023180"/>
    </source>
</evidence>
<dbReference type="InterPro" id="IPR003006">
    <property type="entry name" value="Ig/MHC_CS"/>
</dbReference>
<dbReference type="AlphaFoldDB" id="A0A553QHQ0"/>
<dbReference type="EMBL" id="SRMA01025977">
    <property type="protein sequence ID" value="TRY89459.1"/>
    <property type="molecule type" value="Genomic_DNA"/>
</dbReference>
<dbReference type="PROSITE" id="PS50041">
    <property type="entry name" value="C_TYPE_LECTIN_2"/>
    <property type="match status" value="1"/>
</dbReference>
<dbReference type="OrthoDB" id="7357196at2759"/>
<dbReference type="InterPro" id="IPR036179">
    <property type="entry name" value="Ig-like_dom_sf"/>
</dbReference>
<dbReference type="SMART" id="SM00181">
    <property type="entry name" value="EGF"/>
    <property type="match status" value="1"/>
</dbReference>
<evidence type="ECO:0000256" key="3">
    <source>
        <dbReference type="ARBA" id="ARBA00022525"/>
    </source>
</evidence>
<keyword evidence="8 13" id="KW-1015">Disulfide bond</keyword>
<dbReference type="GO" id="GO:0005540">
    <property type="term" value="F:hyaluronic acid binding"/>
    <property type="evidence" value="ECO:0007669"/>
    <property type="project" value="UniProtKB-KW"/>
</dbReference>
<keyword evidence="4" id="KW-0272">Extracellular matrix</keyword>
<dbReference type="InterPro" id="IPR050691">
    <property type="entry name" value="Hyaluronan_bind_Proteoglycan"/>
</dbReference>
<dbReference type="SMART" id="SM00406">
    <property type="entry name" value="IGv"/>
    <property type="match status" value="1"/>
</dbReference>
<evidence type="ECO:0000256" key="7">
    <source>
        <dbReference type="ARBA" id="ARBA00022974"/>
    </source>
</evidence>
<accession>A0A553QHQ0</accession>
<feature type="signal peptide" evidence="17">
    <location>
        <begin position="1"/>
        <end position="25"/>
    </location>
</feature>
<dbReference type="STRING" id="623744.A0A553QHQ0"/>
<keyword evidence="7" id="KW-0654">Proteoglycan</keyword>
<proteinExistence type="inferred from homology"/>
<keyword evidence="14" id="KW-0768">Sushi</keyword>
<keyword evidence="11" id="KW-0393">Immunoglobulin domain</keyword>
<feature type="domain" description="Link" evidence="22">
    <location>
        <begin position="154"/>
        <end position="249"/>
    </location>
</feature>
<dbReference type="Gene3D" id="2.60.40.10">
    <property type="entry name" value="Immunoglobulins"/>
    <property type="match status" value="1"/>
</dbReference>
<dbReference type="FunFam" id="2.10.70.10:FF:000003">
    <property type="entry name" value="Versican core protein"/>
    <property type="match status" value="1"/>
</dbReference>
<feature type="disulfide bond" evidence="15">
    <location>
        <begin position="200"/>
        <end position="221"/>
    </location>
</feature>
<dbReference type="CDD" id="cd00033">
    <property type="entry name" value="CCP"/>
    <property type="match status" value="1"/>
</dbReference>
<dbReference type="Gene3D" id="2.10.25.10">
    <property type="entry name" value="Laminin"/>
    <property type="match status" value="1"/>
</dbReference>
<evidence type="ECO:0000259" key="21">
    <source>
        <dbReference type="PROSITE" id="PS50923"/>
    </source>
</evidence>
<evidence type="ECO:0000256" key="12">
    <source>
        <dbReference type="ARBA" id="ARBA00044100"/>
    </source>
</evidence>
<dbReference type="Proteomes" id="UP000316079">
    <property type="component" value="Unassembled WGS sequence"/>
</dbReference>
<name>A0A553QHQ0_9TELE</name>
<feature type="domain" description="Ig-like" evidence="20">
    <location>
        <begin position="36"/>
        <end position="150"/>
    </location>
</feature>
<evidence type="ECO:0000256" key="15">
    <source>
        <dbReference type="PROSITE-ProRule" id="PRU00323"/>
    </source>
</evidence>
<dbReference type="GO" id="GO:0002052">
    <property type="term" value="P:positive regulation of neuroblast proliferation"/>
    <property type="evidence" value="ECO:0007669"/>
    <property type="project" value="TreeGrafter"/>
</dbReference>
<dbReference type="InterPro" id="IPR001304">
    <property type="entry name" value="C-type_lectin-like"/>
</dbReference>
<dbReference type="GO" id="GO:0005615">
    <property type="term" value="C:extracellular space"/>
    <property type="evidence" value="ECO:0007669"/>
    <property type="project" value="TreeGrafter"/>
</dbReference>
<comment type="subcellular location">
    <subcellularLocation>
        <location evidence="1">Secreted</location>
        <location evidence="1">Extracellular space</location>
        <location evidence="1">Extracellular matrix</location>
    </subcellularLocation>
</comment>
<dbReference type="PROSITE" id="PS50835">
    <property type="entry name" value="IG_LIKE"/>
    <property type="match status" value="1"/>
</dbReference>
<dbReference type="SMART" id="SM00409">
    <property type="entry name" value="IG"/>
    <property type="match status" value="1"/>
</dbReference>
<feature type="domain" description="Sushi" evidence="21">
    <location>
        <begin position="985"/>
        <end position="1045"/>
    </location>
</feature>
<dbReference type="Pfam" id="PF00084">
    <property type="entry name" value="Sushi"/>
    <property type="match status" value="1"/>
</dbReference>
<dbReference type="InterPro" id="IPR000742">
    <property type="entry name" value="EGF"/>
</dbReference>
<dbReference type="PANTHER" id="PTHR22804:SF41">
    <property type="entry name" value="BREVICAN CORE PROTEIN"/>
    <property type="match status" value="1"/>
</dbReference>